<evidence type="ECO:0000313" key="6">
    <source>
        <dbReference type="Proteomes" id="UP000548978"/>
    </source>
</evidence>
<comment type="caution">
    <text evidence="5">The sequence shown here is derived from an EMBL/GenBank/DDBJ whole genome shotgun (WGS) entry which is preliminary data.</text>
</comment>
<dbReference type="InterPro" id="IPR018062">
    <property type="entry name" value="HTH_AraC-typ_CS"/>
</dbReference>
<dbReference type="Pfam" id="PF12833">
    <property type="entry name" value="HTH_18"/>
    <property type="match status" value="1"/>
</dbReference>
<dbReference type="InterPro" id="IPR050204">
    <property type="entry name" value="AraC_XylS_family_regulators"/>
</dbReference>
<accession>A0A7W9A1Z5</accession>
<dbReference type="Gene3D" id="1.10.10.60">
    <property type="entry name" value="Homeodomain-like"/>
    <property type="match status" value="1"/>
</dbReference>
<keyword evidence="3" id="KW-0804">Transcription</keyword>
<dbReference type="InterPro" id="IPR018060">
    <property type="entry name" value="HTH_AraC"/>
</dbReference>
<protein>
    <submittedName>
        <fullName evidence="5">AraC-like DNA-binding protein</fullName>
    </submittedName>
</protein>
<dbReference type="SMART" id="SM00342">
    <property type="entry name" value="HTH_ARAC"/>
    <property type="match status" value="1"/>
</dbReference>
<feature type="domain" description="HTH araC/xylS-type" evidence="4">
    <location>
        <begin position="209"/>
        <end position="309"/>
    </location>
</feature>
<evidence type="ECO:0000259" key="4">
    <source>
        <dbReference type="PROSITE" id="PS01124"/>
    </source>
</evidence>
<evidence type="ECO:0000313" key="5">
    <source>
        <dbReference type="EMBL" id="MBB5659944.1"/>
    </source>
</evidence>
<proteinExistence type="predicted"/>
<evidence type="ECO:0000256" key="1">
    <source>
        <dbReference type="ARBA" id="ARBA00023015"/>
    </source>
</evidence>
<evidence type="ECO:0000256" key="3">
    <source>
        <dbReference type="ARBA" id="ARBA00023163"/>
    </source>
</evidence>
<dbReference type="AlphaFoldDB" id="A0A7W9A1Z5"/>
<dbReference type="PROSITE" id="PS00041">
    <property type="entry name" value="HTH_ARAC_FAMILY_1"/>
    <property type="match status" value="1"/>
</dbReference>
<dbReference type="GO" id="GO:0003700">
    <property type="term" value="F:DNA-binding transcription factor activity"/>
    <property type="evidence" value="ECO:0007669"/>
    <property type="project" value="InterPro"/>
</dbReference>
<sequence>MARWNVTAVNDPDAFDRYRAGLADWYDTSGFSDADASRFFTEKTICQFGDFVLTRGRSIGQTLTRGPEQIRRSGLDGVTLLLDFGGLEGDADGLTVSGRPGTVHIRHQARLSAARLAAVDVLTITMPREAAPPWLMEPHLHGASIDSCPAIGRILINHISVLASTAPTMGLEQGINSIRAALILAEKAFRNSGRLSSNQTKAVYRSIRAAATQHIDRHLTESQLGIVHLTNAIGVSRATLFRAFSESGGINRHITHQRLQRARSALLERIGRNPSVAEIAHTHGFVSEAHFSRLFKLAYGTPPGAVRPLRTLPEPDFSGDIRYDLLLDWMKGGPD</sequence>
<gene>
    <name evidence="5" type="ORF">FHS65_000662</name>
</gene>
<dbReference type="Proteomes" id="UP000548978">
    <property type="component" value="Unassembled WGS sequence"/>
</dbReference>
<dbReference type="SUPFAM" id="SSF46689">
    <property type="entry name" value="Homeodomain-like"/>
    <property type="match status" value="1"/>
</dbReference>
<organism evidence="5 6">
    <name type="scientific">Brevundimonas halotolerans</name>
    <dbReference type="NCBI Taxonomy" id="69670"/>
    <lineage>
        <taxon>Bacteria</taxon>
        <taxon>Pseudomonadati</taxon>
        <taxon>Pseudomonadota</taxon>
        <taxon>Alphaproteobacteria</taxon>
        <taxon>Caulobacterales</taxon>
        <taxon>Caulobacteraceae</taxon>
        <taxon>Brevundimonas</taxon>
    </lineage>
</organism>
<dbReference type="PANTHER" id="PTHR46796">
    <property type="entry name" value="HTH-TYPE TRANSCRIPTIONAL ACTIVATOR RHAS-RELATED"/>
    <property type="match status" value="1"/>
</dbReference>
<dbReference type="EMBL" id="JACIJB010000001">
    <property type="protein sequence ID" value="MBB5659944.1"/>
    <property type="molecule type" value="Genomic_DNA"/>
</dbReference>
<dbReference type="InterPro" id="IPR009057">
    <property type="entry name" value="Homeodomain-like_sf"/>
</dbReference>
<keyword evidence="2 5" id="KW-0238">DNA-binding</keyword>
<keyword evidence="6" id="KW-1185">Reference proteome</keyword>
<evidence type="ECO:0000256" key="2">
    <source>
        <dbReference type="ARBA" id="ARBA00023125"/>
    </source>
</evidence>
<keyword evidence="1" id="KW-0805">Transcription regulation</keyword>
<dbReference type="PROSITE" id="PS01124">
    <property type="entry name" value="HTH_ARAC_FAMILY_2"/>
    <property type="match status" value="1"/>
</dbReference>
<reference evidence="5 6" key="1">
    <citation type="submission" date="2020-08" db="EMBL/GenBank/DDBJ databases">
        <title>Genomic Encyclopedia of Type Strains, Phase IV (KMG-IV): sequencing the most valuable type-strain genomes for metagenomic binning, comparative biology and taxonomic classification.</title>
        <authorList>
            <person name="Goeker M."/>
        </authorList>
    </citation>
    <scope>NUCLEOTIDE SEQUENCE [LARGE SCALE GENOMIC DNA]</scope>
    <source>
        <strain evidence="5 6">DSM 24448</strain>
    </source>
</reference>
<dbReference type="RefSeq" id="WP_164461935.1">
    <property type="nucleotide sequence ID" value="NZ_JACIJB010000001.1"/>
</dbReference>
<name>A0A7W9A1Z5_9CAUL</name>
<dbReference type="PANTHER" id="PTHR46796:SF6">
    <property type="entry name" value="ARAC SUBFAMILY"/>
    <property type="match status" value="1"/>
</dbReference>
<dbReference type="GO" id="GO:0043565">
    <property type="term" value="F:sequence-specific DNA binding"/>
    <property type="evidence" value="ECO:0007669"/>
    <property type="project" value="InterPro"/>
</dbReference>